<feature type="region of interest" description="Disordered" evidence="2">
    <location>
        <begin position="337"/>
        <end position="391"/>
    </location>
</feature>
<feature type="coiled-coil region" evidence="1">
    <location>
        <begin position="971"/>
        <end position="998"/>
    </location>
</feature>
<feature type="compositionally biased region" description="Basic and acidic residues" evidence="2">
    <location>
        <begin position="343"/>
        <end position="372"/>
    </location>
</feature>
<evidence type="ECO:0000313" key="4">
    <source>
        <dbReference type="Proteomes" id="UP001187192"/>
    </source>
</evidence>
<evidence type="ECO:0000256" key="2">
    <source>
        <dbReference type="SAM" id="MobiDB-lite"/>
    </source>
</evidence>
<feature type="compositionally biased region" description="Basic and acidic residues" evidence="2">
    <location>
        <begin position="912"/>
        <end position="926"/>
    </location>
</feature>
<sequence length="2818" mass="314283">MDKNKSRTDLLAAGRKKLQQFRQKKDNKGTGSHGKSAKNSGKLEQRELDAYVESTVAKPTPLSSVSEGEIASGSDSALPTVGSSTSHSMENVPPDAHVAVDDLSAVPSARESSLNETITGSNELSTPRVGDSEHDVDSQLKNEGTGPEMADVEVARVMSSVDSDAMSSGGETNSSNPTVPTDLLLQPASVDSPRVAVTVESQSLDPSENESLPPQEDIHTSLTQAREDQVTDLGAMQEAAGLDGVQSDHNREIEIEGDGKLPLYRVEGSVEAFSGKSLAESSVNPSCETEQTRKIDDVSTSDGANMSDANSGSALALSEAEISYVSPAVAEQQSTGAMLGSLDEGKPESSIRSDEFGEERRDGVEDGKRDGGVAEGYNQQHLLDSDGKPTETDLVSSSRGLFTSPGSDLSSISLSQLIYLIRWLSEEEYGLLLKSRELVSSGELGADNLTVPDYGSQHLLERLKEELYLTNFTKDIFQLQLSQQSELQGEFGHERHRLINEISLLNDSLKGVTEEKQCLSEELSQCRDKVQAAVSAREELQNLFHNSKDETEELSARAWELQIQLERSQEDLLSLSTELADCKQLVASLQVGNENLNQSIALVTEERKKLSDERDFHFEENKKLLTELVDCKRSLADLQLENSNLTTLLSSVAAEKKMLEEEKENLSHEHEKLSTEFADCRELGIALQQENSGLKESLALVTEERKKLEEEKNHFVLENERLSSELLIFQEQLSTEKREQERVEADLKEVTMRLEQLIEENVVLSSSLVIHKEKLVEADSNRIEMHVQSGEAVHQVEILEAQRGDQENTTVSEDSFSVLGKQVPEVCSSSVQKPSSDGSSERTLHALLEKEGFDDSFCFVALKGHLEEAEKTLHQLEKEVEGVHSFTASFSKPGGKLAAPGVSKLIQAFESKVHTDEHEEEEKPSNENKSTAGDPFVSMKEEIRNLRALYKHLVVDAADAFVMLKGESDGRRTAEITVGELKDQYEALKDHSNNLEATNVELAVQWEVIKQHGSSVEATNDELVGLCEATKKEVADLKIENTELGSKLSAYGSRIGDLQRQLYDLQQTSYEMTAAISNHLEDLQKEVSERVLTLEQDWKSTLAQVVEIVQKLGELVGNFSLTVPVADNESDVVSLVSASVNSTAKAIEDMQKKLEAAYTDYEAICTSYKEVNVRCDDLHQKKDLAVGILYDIHGNLRKLVRLHGSVDESEPNTENEKLLDPLEYSSYETFIGQLEHFLLERLEFDSAIKKLNLELTNRREEFEELNRRCLNENVICRLIEDVEGVLKLDDTDVYADKLPASRLESLLSILVQKYKEADVQLGSSIEEFGSNAVKLTELKEEVQQLTGLCLQHETEINVLKESLNQVQGALVAAGSELQKKASELEQSEQRVSSMREKLSIAVSKGKGLVVQRDGLKQSLVEKSSDLERCLHELQLKDSRLHEVETKLKTYSEAGERVEALESELSYIRNSATALRESFLLKDSVLQRIEEILEDLDLPEQFHSRDTIEKVDWLARLATGNGLPPNDWDQKSSAGGGSYSDAGFVMMEPWKDDGQSSSTSVEDLKRKYEDLQSKFYGLAEQNEMLEQSLMERNNLVQKWEELLDRIDMPSQLRSVEPEDKIQWLGRALSEAHLETISLQQKVANFENYCGSLNADLEDSQGRISELESNLEAISKEREYLSERLDILGHDYDDVSAKATLYEVENRRLQGEVTSFQESREKLSAKVAEVEFENATLQNEVTNLQENVAGMCGNEEHIFSMEGEIRRLQSLVSDVLQDPGLQDQVSSGSSIECLEVSLRKLFENYANLSLEKTVLDRSVDGLQTDVLMTEETKSISKPDAGELDIAVMKKELEEALSELSHVMEERDGYVEKQHSLACEIEALVKRREELELLLNQEEQKSASVREKLNVAVRKGKSLVQQRDSLKQTIEEMNAEVQKLKTEIDIRGTRLSEYEMKFGELSTYPERVEVLESEIVFLRNSLAETEQHLQETGHNLSLILKTLDEVDVGDGVNYGDPIKKLEQIVKQCSDLRAGMASSAEETRKSKRAAELLLAELNEVQERNDSLQEELANSASELSELSKERDVSEAAKLEALARLEELYNVNSLEQRNQLSELKGLKSGIDQLRKGVDDVSNILARVFSKDLEFLHNLETGIGTCLRPTNAIDVVSVPPLNASVDFISSSSDRKGLFSSIDSWLDSNKHGEFDGYSAAEICSSLGSQLHEVMNEVGVLKEKLHKHSSSLNEQAISLSNLLENSHREIISRNEMYEAMKRDIVSMESAKKEKDKELAMLQKNIALISEALSSSVMEIENMKAELLGNNVASGDFGIDSKPNSFPGLFSAEESIRSMADKLLFAVRGFASIKAEIVEGSQKQMKNAIIDLQKELQEKEIQKEKICMELVSQIKAAEASAARSSLDLQSSRSHVVDLEKQLAVTEGERNLLEQRVKELQDAHATSTELEQMVRSLTDTIAAKDQEIEALMQALDEEESQMEDLTKKVEELERILQQKSLDLENVEASRGKVTKKLSITVSKFDELHQLSASLLAEVEKLQSQLQDRDAEISFLRQEVTRCTNDALVASQMSNKRDSDDIREFLTWFDMMIANVGINNVHPDIKNGDLVHEHKELLQKKIESVLSEFVDLREGAQSKDTLLQVERSKVDELTRKEEILQRSLHDKESRLNFLEGVETSGVATGATSEIMEVEPVINKWTVPSTSVSSQVRSLRKGNNEQVAIAIDMDPGSGDRLEDEDDDKGKLKTYAIAGVLRSGSDASAGIPTWYYTLLGCIACASSNLCSMRRQIWSRSDSKVRWAWRRPDRNTLVARY</sequence>
<feature type="compositionally biased region" description="Low complexity" evidence="2">
    <location>
        <begin position="157"/>
        <end position="170"/>
    </location>
</feature>
<feature type="coiled-coil region" evidence="1">
    <location>
        <begin position="859"/>
        <end position="886"/>
    </location>
</feature>
<keyword evidence="4" id="KW-1185">Reference proteome</keyword>
<feature type="coiled-coil region" evidence="1">
    <location>
        <begin position="2036"/>
        <end position="2080"/>
    </location>
</feature>
<feature type="compositionally biased region" description="Polar residues" evidence="2">
    <location>
        <begin position="73"/>
        <end position="89"/>
    </location>
</feature>
<feature type="coiled-coil region" evidence="1">
    <location>
        <begin position="2421"/>
        <end position="2563"/>
    </location>
</feature>
<proteinExistence type="predicted"/>
<feature type="region of interest" description="Disordered" evidence="2">
    <location>
        <begin position="1"/>
        <end position="217"/>
    </location>
</feature>
<accession>A0AA88D118</accession>
<feature type="compositionally biased region" description="Basic and acidic residues" evidence="2">
    <location>
        <begin position="130"/>
        <end position="140"/>
    </location>
</feature>
<feature type="compositionally biased region" description="Polar residues" evidence="2">
    <location>
        <begin position="110"/>
        <end position="125"/>
    </location>
</feature>
<feature type="coiled-coil region" evidence="1">
    <location>
        <begin position="509"/>
        <end position="760"/>
    </location>
</feature>
<feature type="coiled-coil region" evidence="1">
    <location>
        <begin position="1560"/>
        <end position="1597"/>
    </location>
</feature>
<gene>
    <name evidence="3" type="ORF">TIFTF001_009069</name>
</gene>
<reference evidence="3" key="1">
    <citation type="submission" date="2023-07" db="EMBL/GenBank/DDBJ databases">
        <title>draft genome sequence of fig (Ficus carica).</title>
        <authorList>
            <person name="Takahashi T."/>
            <person name="Nishimura K."/>
        </authorList>
    </citation>
    <scope>NUCLEOTIDE SEQUENCE</scope>
</reference>
<feature type="region of interest" description="Disordered" evidence="2">
    <location>
        <begin position="281"/>
        <end position="307"/>
    </location>
</feature>
<dbReference type="EMBL" id="BTGU01000010">
    <property type="protein sequence ID" value="GMN39850.1"/>
    <property type="molecule type" value="Genomic_DNA"/>
</dbReference>
<feature type="coiled-coil region" evidence="1">
    <location>
        <begin position="2368"/>
        <end position="2395"/>
    </location>
</feature>
<feature type="coiled-coil region" evidence="1">
    <location>
        <begin position="2264"/>
        <end position="2291"/>
    </location>
</feature>
<name>A0AA88D118_FICCA</name>
<organism evidence="3 4">
    <name type="scientific">Ficus carica</name>
    <name type="common">Common fig</name>
    <dbReference type="NCBI Taxonomy" id="3494"/>
    <lineage>
        <taxon>Eukaryota</taxon>
        <taxon>Viridiplantae</taxon>
        <taxon>Streptophyta</taxon>
        <taxon>Embryophyta</taxon>
        <taxon>Tracheophyta</taxon>
        <taxon>Spermatophyta</taxon>
        <taxon>Magnoliopsida</taxon>
        <taxon>eudicotyledons</taxon>
        <taxon>Gunneridae</taxon>
        <taxon>Pentapetalae</taxon>
        <taxon>rosids</taxon>
        <taxon>fabids</taxon>
        <taxon>Rosales</taxon>
        <taxon>Moraceae</taxon>
        <taxon>Ficeae</taxon>
        <taxon>Ficus</taxon>
    </lineage>
</organism>
<feature type="region of interest" description="Disordered" evidence="2">
    <location>
        <begin position="912"/>
        <end position="934"/>
    </location>
</feature>
<dbReference type="Proteomes" id="UP001187192">
    <property type="component" value="Unassembled WGS sequence"/>
</dbReference>
<feature type="coiled-coil region" evidence="1">
    <location>
        <begin position="1843"/>
        <end position="1940"/>
    </location>
</feature>
<dbReference type="PANTHER" id="PTHR43939:SF50">
    <property type="entry name" value="NUCLEOPORIN"/>
    <property type="match status" value="1"/>
</dbReference>
<dbReference type="SUPFAM" id="SSF57997">
    <property type="entry name" value="Tropomyosin"/>
    <property type="match status" value="1"/>
</dbReference>
<comment type="caution">
    <text evidence="3">The sequence shown here is derived from an EMBL/GenBank/DDBJ whole genome shotgun (WGS) entry which is preliminary data.</text>
</comment>
<feature type="coiled-coil region" evidence="1">
    <location>
        <begin position="1335"/>
        <end position="1397"/>
    </location>
</feature>
<evidence type="ECO:0000256" key="1">
    <source>
        <dbReference type="SAM" id="Coils"/>
    </source>
</evidence>
<feature type="compositionally biased region" description="Polar residues" evidence="2">
    <location>
        <begin position="298"/>
        <end position="307"/>
    </location>
</feature>
<dbReference type="PANTHER" id="PTHR43939">
    <property type="entry name" value="COILED-COIL DOMAIN-CONTAINING PROTEIN 158"/>
    <property type="match status" value="1"/>
</dbReference>
<dbReference type="Gene3D" id="1.20.5.340">
    <property type="match status" value="1"/>
</dbReference>
<evidence type="ECO:0000313" key="3">
    <source>
        <dbReference type="EMBL" id="GMN39850.1"/>
    </source>
</evidence>
<keyword evidence="1" id="KW-0175">Coiled coil</keyword>
<protein>
    <submittedName>
        <fullName evidence="3">Uncharacterized protein</fullName>
    </submittedName>
</protein>
<feature type="coiled-coil region" evidence="1">
    <location>
        <begin position="1648"/>
        <end position="1745"/>
    </location>
</feature>
<feature type="compositionally biased region" description="Polar residues" evidence="2">
    <location>
        <begin position="199"/>
        <end position="212"/>
    </location>
</feature>